<organism evidence="7 8">
    <name type="scientific">Denitrobaculum tricleocarpae</name>
    <dbReference type="NCBI Taxonomy" id="2591009"/>
    <lineage>
        <taxon>Bacteria</taxon>
        <taxon>Pseudomonadati</taxon>
        <taxon>Pseudomonadota</taxon>
        <taxon>Alphaproteobacteria</taxon>
        <taxon>Rhodospirillales</taxon>
        <taxon>Rhodospirillaceae</taxon>
        <taxon>Denitrobaculum</taxon>
    </lineage>
</organism>
<dbReference type="NCBIfam" id="NF006850">
    <property type="entry name" value="PRK09358.1-6"/>
    <property type="match status" value="1"/>
</dbReference>
<evidence type="ECO:0000313" key="8">
    <source>
        <dbReference type="Proteomes" id="UP000315252"/>
    </source>
</evidence>
<dbReference type="GO" id="GO:0009117">
    <property type="term" value="P:nucleotide metabolic process"/>
    <property type="evidence" value="ECO:0007669"/>
    <property type="project" value="UniProtKB-KW"/>
</dbReference>
<keyword evidence="4 5" id="KW-0546">Nucleotide metabolism</keyword>
<dbReference type="GO" id="GO:0043103">
    <property type="term" value="P:hypoxanthine salvage"/>
    <property type="evidence" value="ECO:0007669"/>
    <property type="project" value="UniProtKB-UniRule"/>
</dbReference>
<dbReference type="CDD" id="cd01320">
    <property type="entry name" value="ADA"/>
    <property type="match status" value="1"/>
</dbReference>
<keyword evidence="1 5" id="KW-0479">Metal-binding</keyword>
<feature type="domain" description="Adenosine deaminase" evidence="6">
    <location>
        <begin position="12"/>
        <end position="332"/>
    </location>
</feature>
<keyword evidence="8" id="KW-1185">Reference proteome</keyword>
<feature type="binding site" evidence="5">
    <location>
        <position position="17"/>
    </location>
    <ligand>
        <name>Zn(2+)</name>
        <dbReference type="ChEBI" id="CHEBI:29105"/>
        <note>catalytic</note>
    </ligand>
</feature>
<evidence type="ECO:0000256" key="4">
    <source>
        <dbReference type="ARBA" id="ARBA00023080"/>
    </source>
</evidence>
<protein>
    <recommendedName>
        <fullName evidence="5">Adenine deaminase</fullName>
        <shortName evidence="5">ADE</shortName>
        <ecNumber evidence="5">3.5.4.2</ecNumber>
    </recommendedName>
    <alternativeName>
        <fullName evidence="5">Adenine aminohydrolase</fullName>
        <shortName evidence="5">AAH</shortName>
    </alternativeName>
</protein>
<dbReference type="SUPFAM" id="SSF51556">
    <property type="entry name" value="Metallo-dependent hydrolases"/>
    <property type="match status" value="1"/>
</dbReference>
<feature type="binding site" evidence="5">
    <location>
        <position position="278"/>
    </location>
    <ligand>
        <name>Zn(2+)</name>
        <dbReference type="ChEBI" id="CHEBI:29105"/>
        <note>catalytic</note>
    </ligand>
</feature>
<dbReference type="InterPro" id="IPR006330">
    <property type="entry name" value="Ado/ade_deaminase"/>
</dbReference>
<feature type="active site" description="Proton donor" evidence="5">
    <location>
        <position position="200"/>
    </location>
</feature>
<dbReference type="GO" id="GO:0008270">
    <property type="term" value="F:zinc ion binding"/>
    <property type="evidence" value="ECO:0007669"/>
    <property type="project" value="UniProtKB-UniRule"/>
</dbReference>
<dbReference type="InterPro" id="IPR032466">
    <property type="entry name" value="Metal_Hydrolase"/>
</dbReference>
<dbReference type="InterPro" id="IPR028892">
    <property type="entry name" value="ADE"/>
</dbReference>
<accession>A0A545TQU8</accession>
<evidence type="ECO:0000256" key="1">
    <source>
        <dbReference type="ARBA" id="ARBA00022723"/>
    </source>
</evidence>
<keyword evidence="2 5" id="KW-0378">Hydrolase</keyword>
<dbReference type="EMBL" id="VHSH01000004">
    <property type="protein sequence ID" value="TQV79597.1"/>
    <property type="molecule type" value="Genomic_DNA"/>
</dbReference>
<dbReference type="Pfam" id="PF00962">
    <property type="entry name" value="A_deaminase"/>
    <property type="match status" value="1"/>
</dbReference>
<dbReference type="GO" id="GO:0000034">
    <property type="term" value="F:adenine deaminase activity"/>
    <property type="evidence" value="ECO:0007669"/>
    <property type="project" value="UniProtKB-UniRule"/>
</dbReference>
<gene>
    <name evidence="7" type="ORF">FKG95_12780</name>
</gene>
<reference evidence="7 8" key="1">
    <citation type="submission" date="2019-06" db="EMBL/GenBank/DDBJ databases">
        <title>Whole genome sequence for Rhodospirillaceae sp. R148.</title>
        <authorList>
            <person name="Wang G."/>
        </authorList>
    </citation>
    <scope>NUCLEOTIDE SEQUENCE [LARGE SCALE GENOMIC DNA]</scope>
    <source>
        <strain evidence="7 8">R148</strain>
    </source>
</reference>
<proteinExistence type="inferred from homology"/>
<evidence type="ECO:0000313" key="7">
    <source>
        <dbReference type="EMBL" id="TQV79597.1"/>
    </source>
</evidence>
<dbReference type="GO" id="GO:0006146">
    <property type="term" value="P:adenine catabolic process"/>
    <property type="evidence" value="ECO:0007669"/>
    <property type="project" value="UniProtKB-UniRule"/>
</dbReference>
<comment type="cofactor">
    <cofactor evidence="5">
        <name>Zn(2+)</name>
        <dbReference type="ChEBI" id="CHEBI:29105"/>
    </cofactor>
    <text evidence="5">Binds 1 zinc ion per subunit.</text>
</comment>
<evidence type="ECO:0000256" key="2">
    <source>
        <dbReference type="ARBA" id="ARBA00022801"/>
    </source>
</evidence>
<keyword evidence="3 5" id="KW-0862">Zinc</keyword>
<comment type="similarity">
    <text evidence="5">Belongs to the metallo-dependent hydrolases superfamily. Adenosine and AMP deaminases family. Adenine deaminase type 2 subfamily.</text>
</comment>
<comment type="catalytic activity">
    <reaction evidence="5">
        <text>adenine + H2O + H(+) = hypoxanthine + NH4(+)</text>
        <dbReference type="Rhea" id="RHEA:23688"/>
        <dbReference type="ChEBI" id="CHEBI:15377"/>
        <dbReference type="ChEBI" id="CHEBI:15378"/>
        <dbReference type="ChEBI" id="CHEBI:16708"/>
        <dbReference type="ChEBI" id="CHEBI:17368"/>
        <dbReference type="ChEBI" id="CHEBI:28938"/>
        <dbReference type="EC" id="3.5.4.2"/>
    </reaction>
</comment>
<dbReference type="PANTHER" id="PTHR43114:SF6">
    <property type="entry name" value="ADENINE DEAMINASE"/>
    <property type="match status" value="1"/>
</dbReference>
<evidence type="ECO:0000256" key="3">
    <source>
        <dbReference type="ARBA" id="ARBA00022833"/>
    </source>
</evidence>
<evidence type="ECO:0000256" key="5">
    <source>
        <dbReference type="HAMAP-Rule" id="MF_01962"/>
    </source>
</evidence>
<dbReference type="InterPro" id="IPR001365">
    <property type="entry name" value="A_deaminase_dom"/>
</dbReference>
<evidence type="ECO:0000259" key="6">
    <source>
        <dbReference type="Pfam" id="PF00962"/>
    </source>
</evidence>
<name>A0A545TQU8_9PROT</name>
<feature type="binding site" evidence="5">
    <location>
        <position position="279"/>
    </location>
    <ligand>
        <name>substrate</name>
    </ligand>
</feature>
<dbReference type="Gene3D" id="3.20.20.140">
    <property type="entry name" value="Metal-dependent hydrolases"/>
    <property type="match status" value="1"/>
</dbReference>
<comment type="caution">
    <text evidence="7">The sequence shown here is derived from an EMBL/GenBank/DDBJ whole genome shotgun (WGS) entry which is preliminary data.</text>
</comment>
<feature type="binding site" evidence="5">
    <location>
        <position position="197"/>
    </location>
    <ligand>
        <name>Zn(2+)</name>
        <dbReference type="ChEBI" id="CHEBI:29105"/>
        <note>catalytic</note>
    </ligand>
</feature>
<comment type="function">
    <text evidence="5">Catalyzes the hydrolytic deamination of adenine to hypoxanthine. Plays an important role in the purine salvage pathway and in nitrogen catabolism.</text>
</comment>
<dbReference type="PANTHER" id="PTHR43114">
    <property type="entry name" value="ADENINE DEAMINASE"/>
    <property type="match status" value="1"/>
</dbReference>
<dbReference type="GO" id="GO:0005829">
    <property type="term" value="C:cytosol"/>
    <property type="evidence" value="ECO:0007669"/>
    <property type="project" value="TreeGrafter"/>
</dbReference>
<dbReference type="FunFam" id="3.20.20.140:FF:000039">
    <property type="entry name" value="Adenine deaminase"/>
    <property type="match status" value="1"/>
</dbReference>
<sequence length="337" mass="37465">MTDLNAFIDELPKAELHVHIEGTLEPELMFALAERNGIALPYGSVEELRAAYSFKNLQEFLDLYYQGAQVLITRQDFYDLTMAYLKRAHADRVLHTEIFFDPQTHTERGIAFETVLDGITTALSDAAHELGLTSELILCFLRHLSEDDAIATYEMALPHRDRIAGFGLDSSEKGHPPAKFERVFTRVRADGFKVVAHAGEEGPPEYVRDALDLLKVDRIDHGNRALEDSALVERLAREAMPLTVCPLSNLSLAVVTDLADHPLRQMLDAGLVATLNSDDPAYFGGYVNQNYKETQSALSLTKDELALLARNSLTASFASPERKAELLGTLDSYLART</sequence>
<dbReference type="EC" id="3.5.4.2" evidence="5"/>
<dbReference type="Proteomes" id="UP000315252">
    <property type="component" value="Unassembled WGS sequence"/>
</dbReference>
<dbReference type="NCBIfam" id="TIGR01430">
    <property type="entry name" value="aden_deam"/>
    <property type="match status" value="1"/>
</dbReference>
<feature type="binding site" evidence="5">
    <location>
        <position position="19"/>
    </location>
    <ligand>
        <name>Zn(2+)</name>
        <dbReference type="ChEBI" id="CHEBI:29105"/>
        <note>catalytic</note>
    </ligand>
</feature>
<dbReference type="RefSeq" id="WP_142896778.1">
    <property type="nucleotide sequence ID" value="NZ_ML660055.1"/>
</dbReference>
<dbReference type="AlphaFoldDB" id="A0A545TQU8"/>
<dbReference type="OrthoDB" id="105475at2"/>
<dbReference type="HAMAP" id="MF_01962">
    <property type="entry name" value="Adenine_deaminase"/>
    <property type="match status" value="1"/>
</dbReference>
<feature type="site" description="Important for catalytic activity" evidence="5">
    <location>
        <position position="221"/>
    </location>
</feature>